<evidence type="ECO:0000256" key="2">
    <source>
        <dbReference type="ARBA" id="ARBA00005679"/>
    </source>
</evidence>
<dbReference type="Proteomes" id="UP000838756">
    <property type="component" value="Unassembled WGS sequence"/>
</dbReference>
<gene>
    <name evidence="6" type="primary">jg20357</name>
    <name evidence="6" type="ORF">PAEG_LOCUS11667</name>
</gene>
<proteinExistence type="inferred from homology"/>
<dbReference type="InterPro" id="IPR004911">
    <property type="entry name" value="Interferon-induced_GILT"/>
</dbReference>
<keyword evidence="4" id="KW-0732">Signal</keyword>
<evidence type="ECO:0000256" key="5">
    <source>
        <dbReference type="ARBA" id="ARBA00023180"/>
    </source>
</evidence>
<keyword evidence="7" id="KW-1185">Reference proteome</keyword>
<sequence length="181" mass="20031">MKIGSTGGCRFAQMFMRQVNSTNSLYGKYLDIDFLPWGRTTRHANGTLICQFGEADCWANRVQRCALSLLSGNQDAQVRYMLCEYSDPLPALEQRSLACAAAVGLKIIAVDYCVSTSYGDRLEGPIEERSRKGMEAIDRIPFIVFNNIVSVDLYNEVVRRGLARVVCNALLADPTTSVTAC</sequence>
<comment type="caution">
    <text evidence="6">The sequence shown here is derived from an EMBL/GenBank/DDBJ whole genome shotgun (WGS) entry which is preliminary data.</text>
</comment>
<evidence type="ECO:0000313" key="7">
    <source>
        <dbReference type="Proteomes" id="UP000838756"/>
    </source>
</evidence>
<evidence type="ECO:0000256" key="1">
    <source>
        <dbReference type="ARBA" id="ARBA00004613"/>
    </source>
</evidence>
<reference evidence="6" key="1">
    <citation type="submission" date="2022-03" db="EMBL/GenBank/DDBJ databases">
        <authorList>
            <person name="Lindestad O."/>
        </authorList>
    </citation>
    <scope>NUCLEOTIDE SEQUENCE</scope>
</reference>
<comment type="similarity">
    <text evidence="2">Belongs to the GILT family.</text>
</comment>
<accession>A0A8S4RB45</accession>
<dbReference type="AlphaFoldDB" id="A0A8S4RB45"/>
<evidence type="ECO:0000313" key="6">
    <source>
        <dbReference type="EMBL" id="CAH2233735.1"/>
    </source>
</evidence>
<keyword evidence="3" id="KW-0964">Secreted</keyword>
<dbReference type="GO" id="GO:0005576">
    <property type="term" value="C:extracellular region"/>
    <property type="evidence" value="ECO:0007669"/>
    <property type="project" value="UniProtKB-SubCell"/>
</dbReference>
<evidence type="ECO:0000256" key="4">
    <source>
        <dbReference type="ARBA" id="ARBA00022729"/>
    </source>
</evidence>
<dbReference type="Pfam" id="PF03227">
    <property type="entry name" value="GILT"/>
    <property type="match status" value="1"/>
</dbReference>
<dbReference type="PANTHER" id="PTHR13234">
    <property type="entry name" value="GAMMA-INTERFERON INDUCIBLE LYSOSOMAL THIOL REDUCTASE GILT"/>
    <property type="match status" value="1"/>
</dbReference>
<evidence type="ECO:0000256" key="3">
    <source>
        <dbReference type="ARBA" id="ARBA00022525"/>
    </source>
</evidence>
<dbReference type="GO" id="GO:0016671">
    <property type="term" value="F:oxidoreductase activity, acting on a sulfur group of donors, disulfide as acceptor"/>
    <property type="evidence" value="ECO:0007669"/>
    <property type="project" value="InterPro"/>
</dbReference>
<dbReference type="PANTHER" id="PTHR13234:SF8">
    <property type="entry name" value="GAMMA-INTERFERON-INDUCIBLE LYSOSOMAL THIOL REDUCTASE"/>
    <property type="match status" value="1"/>
</dbReference>
<dbReference type="OrthoDB" id="958254at2759"/>
<name>A0A8S4RB45_9NEOP</name>
<protein>
    <submittedName>
        <fullName evidence="6">Jg20357 protein</fullName>
    </submittedName>
</protein>
<keyword evidence="5" id="KW-0325">Glycoprotein</keyword>
<organism evidence="6 7">
    <name type="scientific">Pararge aegeria aegeria</name>
    <dbReference type="NCBI Taxonomy" id="348720"/>
    <lineage>
        <taxon>Eukaryota</taxon>
        <taxon>Metazoa</taxon>
        <taxon>Ecdysozoa</taxon>
        <taxon>Arthropoda</taxon>
        <taxon>Hexapoda</taxon>
        <taxon>Insecta</taxon>
        <taxon>Pterygota</taxon>
        <taxon>Neoptera</taxon>
        <taxon>Endopterygota</taxon>
        <taxon>Lepidoptera</taxon>
        <taxon>Glossata</taxon>
        <taxon>Ditrysia</taxon>
        <taxon>Papilionoidea</taxon>
        <taxon>Nymphalidae</taxon>
        <taxon>Satyrinae</taxon>
        <taxon>Satyrini</taxon>
        <taxon>Parargina</taxon>
        <taxon>Pararge</taxon>
    </lineage>
</organism>
<dbReference type="EMBL" id="CAKXAJ010024996">
    <property type="protein sequence ID" value="CAH2233735.1"/>
    <property type="molecule type" value="Genomic_DNA"/>
</dbReference>
<comment type="subcellular location">
    <subcellularLocation>
        <location evidence="1">Secreted</location>
    </subcellularLocation>
</comment>